<organism evidence="2 3">
    <name type="scientific">Flavobacterium flabelliforme</name>
    <dbReference type="NCBI Taxonomy" id="2816119"/>
    <lineage>
        <taxon>Bacteria</taxon>
        <taxon>Pseudomonadati</taxon>
        <taxon>Bacteroidota</taxon>
        <taxon>Flavobacteriia</taxon>
        <taxon>Flavobacteriales</taxon>
        <taxon>Flavobacteriaceae</taxon>
        <taxon>Flavobacterium</taxon>
    </lineage>
</organism>
<keyword evidence="1" id="KW-0812">Transmembrane</keyword>
<evidence type="ECO:0000256" key="1">
    <source>
        <dbReference type="SAM" id="Phobius"/>
    </source>
</evidence>
<name>A0ABS5CWX6_9FLAO</name>
<evidence type="ECO:0000313" key="3">
    <source>
        <dbReference type="Proteomes" id="UP000674217"/>
    </source>
</evidence>
<keyword evidence="3" id="KW-1185">Reference proteome</keyword>
<keyword evidence="1" id="KW-0472">Membrane</keyword>
<feature type="transmembrane region" description="Helical" evidence="1">
    <location>
        <begin position="6"/>
        <end position="26"/>
    </location>
</feature>
<evidence type="ECO:0000313" key="2">
    <source>
        <dbReference type="EMBL" id="MBP4143134.1"/>
    </source>
</evidence>
<feature type="transmembrane region" description="Helical" evidence="1">
    <location>
        <begin position="61"/>
        <end position="85"/>
    </location>
</feature>
<keyword evidence="1" id="KW-1133">Transmembrane helix</keyword>
<sequence length="263" mass="30476">MIQDRKHFRGIFIISIIILIVNDIFLKSYYSNFFTGKLSDVAGLFAFPYFLSLLFPEKVKLNYLGTAILFILWKSEIIQPILVFFQSIGIGLNRTIDYSDLVTLLILPISYLYWNSNLYDYLTSKINFKPIILSVCSFAFIATSLPKAHGEIKLKSNLEITLKLEKQEVINKLKLEKVYGSAQDYNYVFELEKSKSEITSTIKLKKLDNGLISIKLDSILESETRGSLFFGVSKDDIEYLDKLTIRDYEKIFLEKEITKLYEK</sequence>
<accession>A0ABS5CWX6</accession>
<reference evidence="2 3" key="1">
    <citation type="submission" date="2021-03" db="EMBL/GenBank/DDBJ databases">
        <title>Flavobacterium Flabelliformis Sp. Nov. And Flavobacterium Geliluteum Sp. Nov., Two Novel Multidrug Resistant Psychrophilic Species Isolated From Antarctica.</title>
        <authorList>
            <person name="Kralova S."/>
            <person name="Busse H.J."/>
            <person name="Bezdicek M."/>
            <person name="Nykrynova M."/>
            <person name="Kroupova E."/>
            <person name="Krsek D."/>
            <person name="Sedlacek I."/>
        </authorList>
    </citation>
    <scope>NUCLEOTIDE SEQUENCE [LARGE SCALE GENOMIC DNA]</scope>
    <source>
        <strain evidence="2 3">P4023</strain>
    </source>
</reference>
<comment type="caution">
    <text evidence="2">The sequence shown here is derived from an EMBL/GenBank/DDBJ whole genome shotgun (WGS) entry which is preliminary data.</text>
</comment>
<dbReference type="RefSeq" id="WP_210646878.1">
    <property type="nucleotide sequence ID" value="NZ_JAGFBU010000008.1"/>
</dbReference>
<protein>
    <submittedName>
        <fullName evidence="2">Uncharacterized protein</fullName>
    </submittedName>
</protein>
<proteinExistence type="predicted"/>
<dbReference type="Proteomes" id="UP000674217">
    <property type="component" value="Unassembled WGS sequence"/>
</dbReference>
<feature type="transmembrane region" description="Helical" evidence="1">
    <location>
        <begin position="38"/>
        <end position="55"/>
    </location>
</feature>
<feature type="transmembrane region" description="Helical" evidence="1">
    <location>
        <begin position="97"/>
        <end position="114"/>
    </location>
</feature>
<gene>
    <name evidence="2" type="ORF">J3S90_15120</name>
</gene>
<dbReference type="EMBL" id="JAGFBU010000008">
    <property type="protein sequence ID" value="MBP4143134.1"/>
    <property type="molecule type" value="Genomic_DNA"/>
</dbReference>